<gene>
    <name evidence="2" type="ORF">MKK02DRAFT_42008</name>
</gene>
<dbReference type="Proteomes" id="UP001164286">
    <property type="component" value="Unassembled WGS sequence"/>
</dbReference>
<accession>A0AA38HCH1</accession>
<proteinExistence type="predicted"/>
<evidence type="ECO:0000313" key="3">
    <source>
        <dbReference type="Proteomes" id="UP001164286"/>
    </source>
</evidence>
<name>A0AA38HCH1_9TREE</name>
<organism evidence="2 3">
    <name type="scientific">Dioszegia hungarica</name>
    <dbReference type="NCBI Taxonomy" id="4972"/>
    <lineage>
        <taxon>Eukaryota</taxon>
        <taxon>Fungi</taxon>
        <taxon>Dikarya</taxon>
        <taxon>Basidiomycota</taxon>
        <taxon>Agaricomycotina</taxon>
        <taxon>Tremellomycetes</taxon>
        <taxon>Tremellales</taxon>
        <taxon>Bulleribasidiaceae</taxon>
        <taxon>Dioszegia</taxon>
    </lineage>
</organism>
<evidence type="ECO:0000313" key="2">
    <source>
        <dbReference type="EMBL" id="KAI9638978.1"/>
    </source>
</evidence>
<keyword evidence="3" id="KW-1185">Reference proteome</keyword>
<evidence type="ECO:0008006" key="4">
    <source>
        <dbReference type="Google" id="ProtNLM"/>
    </source>
</evidence>
<protein>
    <recommendedName>
        <fullName evidence="4">EKC/KEOPS complex subunit GON7</fullName>
    </recommendedName>
</protein>
<sequence>MSSSRAIILTYALADPPLKSEKPVVPAAQTLSFPITPSSTSTYAPIYSATSAAVLQAQKELNESLTAWKDAIGDAEKVKEDTGQVEYGKGKAARMMQYAAGRDREADAEVEEDEDEDGPGDAE</sequence>
<feature type="region of interest" description="Disordered" evidence="1">
    <location>
        <begin position="97"/>
        <end position="123"/>
    </location>
</feature>
<dbReference type="AlphaFoldDB" id="A0AA38HCH1"/>
<dbReference type="RefSeq" id="XP_052948755.1">
    <property type="nucleotide sequence ID" value="XM_053091800.1"/>
</dbReference>
<feature type="compositionally biased region" description="Acidic residues" evidence="1">
    <location>
        <begin position="108"/>
        <end position="123"/>
    </location>
</feature>
<evidence type="ECO:0000256" key="1">
    <source>
        <dbReference type="SAM" id="MobiDB-lite"/>
    </source>
</evidence>
<comment type="caution">
    <text evidence="2">The sequence shown here is derived from an EMBL/GenBank/DDBJ whole genome shotgun (WGS) entry which is preliminary data.</text>
</comment>
<dbReference type="GeneID" id="77731005"/>
<dbReference type="EMBL" id="JAKWFO010000002">
    <property type="protein sequence ID" value="KAI9638978.1"/>
    <property type="molecule type" value="Genomic_DNA"/>
</dbReference>
<reference evidence="2" key="1">
    <citation type="journal article" date="2022" name="G3 (Bethesda)">
        <title>High quality genome of the basidiomycete yeast Dioszegia hungarica PDD-24b-2 isolated from cloud water.</title>
        <authorList>
            <person name="Jarrige D."/>
            <person name="Haridas S."/>
            <person name="Bleykasten-Grosshans C."/>
            <person name="Joly M."/>
            <person name="Nadalig T."/>
            <person name="Sancelme M."/>
            <person name="Vuilleumier S."/>
            <person name="Grigoriev I.V."/>
            <person name="Amato P."/>
            <person name="Bringel F."/>
        </authorList>
    </citation>
    <scope>NUCLEOTIDE SEQUENCE</scope>
    <source>
        <strain evidence="2">PDD-24b-2</strain>
    </source>
</reference>